<evidence type="ECO:0000256" key="3">
    <source>
        <dbReference type="ARBA" id="ARBA00022801"/>
    </source>
</evidence>
<gene>
    <name evidence="7" type="ORF">K8U72_08320</name>
</gene>
<dbReference type="GO" id="GO:0071555">
    <property type="term" value="P:cell wall organization"/>
    <property type="evidence" value="ECO:0007669"/>
    <property type="project" value="UniProtKB-KW"/>
</dbReference>
<keyword evidence="4" id="KW-0961">Cell wall biogenesis/degradation</keyword>
<evidence type="ECO:0000256" key="1">
    <source>
        <dbReference type="ARBA" id="ARBA00001561"/>
    </source>
</evidence>
<name>A0A921GFE5_9ACTN</name>
<organism evidence="7 8">
    <name type="scientific">Thermophilibacter provencensis</name>
    <dbReference type="NCBI Taxonomy" id="1852386"/>
    <lineage>
        <taxon>Bacteria</taxon>
        <taxon>Bacillati</taxon>
        <taxon>Actinomycetota</taxon>
        <taxon>Coriobacteriia</taxon>
        <taxon>Coriobacteriales</taxon>
        <taxon>Atopobiaceae</taxon>
        <taxon>Thermophilibacter</taxon>
    </lineage>
</organism>
<evidence type="ECO:0000313" key="8">
    <source>
        <dbReference type="Proteomes" id="UP000697330"/>
    </source>
</evidence>
<evidence type="ECO:0000256" key="4">
    <source>
        <dbReference type="ARBA" id="ARBA00023316"/>
    </source>
</evidence>
<dbReference type="EMBL" id="DYWQ01000125">
    <property type="protein sequence ID" value="HJF45765.1"/>
    <property type="molecule type" value="Genomic_DNA"/>
</dbReference>
<evidence type="ECO:0000313" key="7">
    <source>
        <dbReference type="EMBL" id="HJF45765.1"/>
    </source>
</evidence>
<proteinExistence type="predicted"/>
<protein>
    <recommendedName>
        <fullName evidence="2">N-acetylmuramoyl-L-alanine amidase</fullName>
        <ecNumber evidence="2">3.5.1.28</ecNumber>
    </recommendedName>
</protein>
<dbReference type="InterPro" id="IPR002502">
    <property type="entry name" value="Amidase_domain"/>
</dbReference>
<dbReference type="GO" id="GO:0009253">
    <property type="term" value="P:peptidoglycan catabolic process"/>
    <property type="evidence" value="ECO:0007669"/>
    <property type="project" value="InterPro"/>
</dbReference>
<reference evidence="7" key="2">
    <citation type="submission" date="2021-09" db="EMBL/GenBank/DDBJ databases">
        <authorList>
            <person name="Gilroy R."/>
        </authorList>
    </citation>
    <scope>NUCLEOTIDE SEQUENCE</scope>
    <source>
        <strain evidence="7">CHK124-7917</strain>
    </source>
</reference>
<dbReference type="InterPro" id="IPR036505">
    <property type="entry name" value="Amidase/PGRP_sf"/>
</dbReference>
<dbReference type="RefSeq" id="WP_274959455.1">
    <property type="nucleotide sequence ID" value="NZ_DYWQ01000125.1"/>
</dbReference>
<sequence length="314" mass="32590">MAYSILFKQCGSDHMTRGRSHAIDRIVVHFTATLASARNNATYFSRNEGQGASAHYFVDDISPEIYQSVAEGDTAWHAGNWLMNCRAVGIEVVSAGEDFSATEIQKLAWLVRKLMAKYGIGASGIIRHYDVTGKLCPAPYVAASKWAALKAAITGGGSSGGTTSAAPGGTVAELARRVIAGEFGNGDARRAALGSRYDEVQAEVNRILAGGSGGGAAQAPAADDVDDLARRVIAGEFGNGAARKAALGSRYAEVQARVNEMLGAGGSGGPSGGADVDALAHAVIRGDYGNGAERKRRLGSLYDAVQARVNEILS</sequence>
<dbReference type="Gene3D" id="3.40.80.10">
    <property type="entry name" value="Peptidoglycan recognition protein-like"/>
    <property type="match status" value="1"/>
</dbReference>
<keyword evidence="3 7" id="KW-0378">Hydrolase</keyword>
<dbReference type="Pfam" id="PF08230">
    <property type="entry name" value="CW_7"/>
    <property type="match status" value="3"/>
</dbReference>
<feature type="domain" description="Cpl-7 lysozyme C-terminal" evidence="6">
    <location>
        <begin position="276"/>
        <end position="314"/>
    </location>
</feature>
<dbReference type="SMART" id="SM01095">
    <property type="entry name" value="Cpl-7"/>
    <property type="match status" value="3"/>
</dbReference>
<dbReference type="AlphaFoldDB" id="A0A921GFE5"/>
<dbReference type="PANTHER" id="PTHR30417">
    <property type="entry name" value="N-ACETYLMURAMOYL-L-ALANINE AMIDASE AMID"/>
    <property type="match status" value="1"/>
</dbReference>
<dbReference type="SMART" id="SM00644">
    <property type="entry name" value="Ami_2"/>
    <property type="match status" value="1"/>
</dbReference>
<dbReference type="InterPro" id="IPR051206">
    <property type="entry name" value="NAMLAA_amidase_2"/>
</dbReference>
<evidence type="ECO:0000256" key="2">
    <source>
        <dbReference type="ARBA" id="ARBA00011901"/>
    </source>
</evidence>
<reference evidence="7" key="1">
    <citation type="journal article" date="2021" name="PeerJ">
        <title>Extensive microbial diversity within the chicken gut microbiome revealed by metagenomics and culture.</title>
        <authorList>
            <person name="Gilroy R."/>
            <person name="Ravi A."/>
            <person name="Getino M."/>
            <person name="Pursley I."/>
            <person name="Horton D.L."/>
            <person name="Alikhan N.F."/>
            <person name="Baker D."/>
            <person name="Gharbi K."/>
            <person name="Hall N."/>
            <person name="Watson M."/>
            <person name="Adriaenssens E.M."/>
            <person name="Foster-Nyarko E."/>
            <person name="Jarju S."/>
            <person name="Secka A."/>
            <person name="Antonio M."/>
            <person name="Oren A."/>
            <person name="Chaudhuri R.R."/>
            <person name="La Ragione R."/>
            <person name="Hildebrand F."/>
            <person name="Pallen M.J."/>
        </authorList>
    </citation>
    <scope>NUCLEOTIDE SEQUENCE</scope>
    <source>
        <strain evidence="7">CHK124-7917</strain>
    </source>
</reference>
<feature type="domain" description="Cpl-7 lysozyme C-terminal" evidence="6">
    <location>
        <begin position="225"/>
        <end position="263"/>
    </location>
</feature>
<dbReference type="SUPFAM" id="SSF55846">
    <property type="entry name" value="N-acetylmuramoyl-L-alanine amidase-like"/>
    <property type="match status" value="1"/>
</dbReference>
<feature type="domain" description="Cpl-7 lysozyme C-terminal" evidence="6">
    <location>
        <begin position="171"/>
        <end position="209"/>
    </location>
</feature>
<dbReference type="Proteomes" id="UP000697330">
    <property type="component" value="Unassembled WGS sequence"/>
</dbReference>
<dbReference type="GO" id="GO:0008745">
    <property type="term" value="F:N-acetylmuramoyl-L-alanine amidase activity"/>
    <property type="evidence" value="ECO:0007669"/>
    <property type="project" value="UniProtKB-EC"/>
</dbReference>
<feature type="domain" description="N-acetylmuramoyl-L-alanine amidase" evidence="5">
    <location>
        <begin position="11"/>
        <end position="140"/>
    </location>
</feature>
<dbReference type="EC" id="3.5.1.28" evidence="2"/>
<dbReference type="Pfam" id="PF01510">
    <property type="entry name" value="Amidase_2"/>
    <property type="match status" value="1"/>
</dbReference>
<dbReference type="CDD" id="cd06583">
    <property type="entry name" value="PGRP"/>
    <property type="match status" value="1"/>
</dbReference>
<comment type="caution">
    <text evidence="7">The sequence shown here is derived from an EMBL/GenBank/DDBJ whole genome shotgun (WGS) entry which is preliminary data.</text>
</comment>
<accession>A0A921GFE5</accession>
<dbReference type="PANTHER" id="PTHR30417:SF1">
    <property type="entry name" value="N-ACETYLMURAMOYL-L-ALANINE AMIDASE AMID"/>
    <property type="match status" value="1"/>
</dbReference>
<dbReference type="InterPro" id="IPR013168">
    <property type="entry name" value="Cpl_7_lyso_C"/>
</dbReference>
<evidence type="ECO:0000259" key="6">
    <source>
        <dbReference type="SMART" id="SM01095"/>
    </source>
</evidence>
<dbReference type="GO" id="GO:0009254">
    <property type="term" value="P:peptidoglycan turnover"/>
    <property type="evidence" value="ECO:0007669"/>
    <property type="project" value="TreeGrafter"/>
</dbReference>
<evidence type="ECO:0000259" key="5">
    <source>
        <dbReference type="SMART" id="SM00644"/>
    </source>
</evidence>
<comment type="catalytic activity">
    <reaction evidence="1">
        <text>Hydrolyzes the link between N-acetylmuramoyl residues and L-amino acid residues in certain cell-wall glycopeptides.</text>
        <dbReference type="EC" id="3.5.1.28"/>
    </reaction>
</comment>